<evidence type="ECO:0000259" key="2">
    <source>
        <dbReference type="SMART" id="SM00460"/>
    </source>
</evidence>
<dbReference type="Proteomes" id="UP000682802">
    <property type="component" value="Chromosome 2"/>
</dbReference>
<dbReference type="InterPro" id="IPR038765">
    <property type="entry name" value="Papain-like_cys_pep_sf"/>
</dbReference>
<feature type="domain" description="Transglutaminase-like" evidence="2">
    <location>
        <begin position="107"/>
        <end position="174"/>
    </location>
</feature>
<dbReference type="EMBL" id="CP076129">
    <property type="protein sequence ID" value="QWG09392.1"/>
    <property type="molecule type" value="Genomic_DNA"/>
</dbReference>
<keyword evidence="1" id="KW-0732">Signal</keyword>
<feature type="chain" id="PRO_5045816330" description="Transglutaminase-like domain-containing protein" evidence="1">
    <location>
        <begin position="21"/>
        <end position="318"/>
    </location>
</feature>
<dbReference type="PANTHER" id="PTHR46333">
    <property type="entry name" value="CYTOKINESIS PROTEIN 3"/>
    <property type="match status" value="1"/>
</dbReference>
<dbReference type="Gene3D" id="3.10.620.30">
    <property type="match status" value="1"/>
</dbReference>
<sequence>MIKYFLICFLFLVTAFQSTAQDKNHVQEVVNKYSSKFSDPDKLAAKIEKDFSTPINKAYAAYFWIGNHIAYDVKNGNQISSVRFSYSSEKEKQELIQKMIYDTACKTLKQGKGVCDGYAKLYQYVMDKVGVECVVVDGIGKAYINQIGDLKLQADHSWNAIKIDGSWHLLDATWGAGIVDNEGFHRMYSDIYFMTPPKEFFYNHYPLEEKWMLMDGNFDTFNNNPLMYSDVLKRGIEVSKPTSGVLKKPKSPIEFVMKMAEGDPSKINYNYSNEKYMQPLKLKENNGNYVFSVPAPKGNPNYLIIYYDINGILVYKIK</sequence>
<dbReference type="Pfam" id="PF01841">
    <property type="entry name" value="Transglut_core"/>
    <property type="match status" value="1"/>
</dbReference>
<dbReference type="RefSeq" id="WP_144076067.1">
    <property type="nucleotide sequence ID" value="NZ_CP076129.1"/>
</dbReference>
<evidence type="ECO:0000313" key="3">
    <source>
        <dbReference type="EMBL" id="QWG09392.1"/>
    </source>
</evidence>
<feature type="signal peptide" evidence="1">
    <location>
        <begin position="1"/>
        <end position="20"/>
    </location>
</feature>
<keyword evidence="4" id="KW-1185">Reference proteome</keyword>
<organism evidence="3 4">
    <name type="scientific">Flammeovirga kamogawensis</name>
    <dbReference type="NCBI Taxonomy" id="373891"/>
    <lineage>
        <taxon>Bacteria</taxon>
        <taxon>Pseudomonadati</taxon>
        <taxon>Bacteroidota</taxon>
        <taxon>Cytophagia</taxon>
        <taxon>Cytophagales</taxon>
        <taxon>Flammeovirgaceae</taxon>
        <taxon>Flammeovirga</taxon>
    </lineage>
</organism>
<dbReference type="PANTHER" id="PTHR46333:SF2">
    <property type="entry name" value="CYTOKINESIS PROTEIN 3"/>
    <property type="match status" value="1"/>
</dbReference>
<dbReference type="InterPro" id="IPR052557">
    <property type="entry name" value="CAP/Cytokinesis_protein"/>
</dbReference>
<gene>
    <name evidence="3" type="ORF">KM029_22560</name>
</gene>
<dbReference type="SUPFAM" id="SSF54001">
    <property type="entry name" value="Cysteine proteinases"/>
    <property type="match status" value="1"/>
</dbReference>
<reference evidence="3 4" key="1">
    <citation type="submission" date="2021-05" db="EMBL/GenBank/DDBJ databases">
        <title>Comparative genomic studies on the polysaccharide-degrading batcterial strains of the Flammeovirga genus.</title>
        <authorList>
            <person name="Zewei F."/>
            <person name="Zheng Z."/>
            <person name="Yu L."/>
            <person name="Ruyue G."/>
            <person name="Yanhong M."/>
            <person name="Yuanyuan C."/>
            <person name="Jingyan G."/>
            <person name="Wenjun H."/>
        </authorList>
    </citation>
    <scope>NUCLEOTIDE SEQUENCE [LARGE SCALE GENOMIC DNA]</scope>
    <source>
        <strain evidence="3 4">YS10</strain>
    </source>
</reference>
<evidence type="ECO:0000313" key="4">
    <source>
        <dbReference type="Proteomes" id="UP000682802"/>
    </source>
</evidence>
<evidence type="ECO:0000256" key="1">
    <source>
        <dbReference type="SAM" id="SignalP"/>
    </source>
</evidence>
<name>A0ABX8H1D4_9BACT</name>
<dbReference type="InterPro" id="IPR002931">
    <property type="entry name" value="Transglutaminase-like"/>
</dbReference>
<protein>
    <recommendedName>
        <fullName evidence="2">Transglutaminase-like domain-containing protein</fullName>
    </recommendedName>
</protein>
<proteinExistence type="predicted"/>
<dbReference type="SMART" id="SM00460">
    <property type="entry name" value="TGc"/>
    <property type="match status" value="1"/>
</dbReference>
<accession>A0ABX8H1D4</accession>